<dbReference type="Proteomes" id="UP000007814">
    <property type="component" value="Unassembled WGS sequence"/>
</dbReference>
<name>J3ADG9_ACTNH</name>
<proteinExistence type="predicted"/>
<accession>J3ADG9</accession>
<evidence type="ECO:0000313" key="1">
    <source>
        <dbReference type="EMBL" id="EJN86048.1"/>
    </source>
</evidence>
<evidence type="ECO:0000313" key="2">
    <source>
        <dbReference type="Proteomes" id="UP000007814"/>
    </source>
</evidence>
<dbReference type="AlphaFoldDB" id="J3ADG9"/>
<protein>
    <submittedName>
        <fullName evidence="1">Uncharacterized protein</fullName>
    </submittedName>
</protein>
<gene>
    <name evidence="1" type="ORF">HMPREF1129_0186</name>
</gene>
<sequence length="114" mass="13210">MSFYEDRHQLRTANYPETMAALFNLAFNLIRLCRRPCLFAIGSKNDGRSDQLTAAIDNLSQLVCAEAVDDEMRRFRYNRPFPGNALAFFIARLVHARRHRQRGQLPGQGFHRGR</sequence>
<reference evidence="1 2" key="1">
    <citation type="submission" date="2012-07" db="EMBL/GenBank/DDBJ databases">
        <authorList>
            <person name="Durkin A.S."/>
            <person name="McCorrison J."/>
            <person name="Torralba M."/>
            <person name="Gillis M."/>
            <person name="Methe B."/>
            <person name="Sutton G."/>
            <person name="Nelson K.E."/>
        </authorList>
    </citation>
    <scope>NUCLEOTIDE SEQUENCE [LARGE SCALE GENOMIC DNA]</scope>
    <source>
        <strain evidence="2">ATCC 12104 / DSM 43013 / CCUG 2238 / JCM 8349 / NCTC 10301 / Howell 279</strain>
    </source>
</reference>
<organism evidence="1 2">
    <name type="scientific">Actinomyces naeslundii (strain ATCC 12104 / DSM 43013 / CCUG 2238 / JCM 8349 / NCTC 10301 / Howell 279)</name>
    <dbReference type="NCBI Taxonomy" id="1115803"/>
    <lineage>
        <taxon>Bacteria</taxon>
        <taxon>Bacillati</taxon>
        <taxon>Actinomycetota</taxon>
        <taxon>Actinomycetes</taxon>
        <taxon>Actinomycetales</taxon>
        <taxon>Actinomycetaceae</taxon>
        <taxon>Actinomyces</taxon>
    </lineage>
</organism>
<comment type="caution">
    <text evidence="1">The sequence shown here is derived from an EMBL/GenBank/DDBJ whole genome shotgun (WGS) entry which is preliminary data.</text>
</comment>
<dbReference type="EMBL" id="ALJK01000021">
    <property type="protein sequence ID" value="EJN86048.1"/>
    <property type="molecule type" value="Genomic_DNA"/>
</dbReference>